<proteinExistence type="inferred from homology"/>
<dbReference type="InterPro" id="IPR041628">
    <property type="entry name" value="ChlI/MoxR_AAA_lid"/>
</dbReference>
<reference evidence="5" key="1">
    <citation type="submission" date="2022-02" db="EMBL/GenBank/DDBJ databases">
        <title>Fredinandcohnia quinoae sp. nov. isolated from Chenopodium quinoa seeds.</title>
        <authorList>
            <person name="Saati-Santamaria Z."/>
            <person name="Flores-Felix J.D."/>
            <person name="Igual J.M."/>
            <person name="Velazquez E."/>
            <person name="Garcia-Fraile P."/>
            <person name="Martinez-Molina E."/>
        </authorList>
    </citation>
    <scope>NUCLEOTIDE SEQUENCE</scope>
    <source>
        <strain evidence="5">SECRCQ15</strain>
    </source>
</reference>
<dbReference type="SMART" id="SM00382">
    <property type="entry name" value="AAA"/>
    <property type="match status" value="1"/>
</dbReference>
<organism evidence="5 6">
    <name type="scientific">Fredinandcohnia quinoae</name>
    <dbReference type="NCBI Taxonomy" id="2918902"/>
    <lineage>
        <taxon>Bacteria</taxon>
        <taxon>Bacillati</taxon>
        <taxon>Bacillota</taxon>
        <taxon>Bacilli</taxon>
        <taxon>Bacillales</taxon>
        <taxon>Bacillaceae</taxon>
        <taxon>Fredinandcohnia</taxon>
    </lineage>
</organism>
<dbReference type="FunFam" id="3.40.50.300:FF:000640">
    <property type="entry name" value="MoxR family ATPase"/>
    <property type="match status" value="1"/>
</dbReference>
<dbReference type="Pfam" id="PF07726">
    <property type="entry name" value="AAA_3"/>
    <property type="match status" value="1"/>
</dbReference>
<dbReference type="CDD" id="cd00009">
    <property type="entry name" value="AAA"/>
    <property type="match status" value="1"/>
</dbReference>
<dbReference type="Gene3D" id="1.10.8.80">
    <property type="entry name" value="Magnesium chelatase subunit I, C-Terminal domain"/>
    <property type="match status" value="1"/>
</dbReference>
<evidence type="ECO:0000313" key="5">
    <source>
        <dbReference type="EMBL" id="MCH1623982.1"/>
    </source>
</evidence>
<dbReference type="RefSeq" id="WP_240252230.1">
    <property type="nucleotide sequence ID" value="NZ_JAKTTI010000001.1"/>
</dbReference>
<evidence type="ECO:0000256" key="1">
    <source>
        <dbReference type="ARBA" id="ARBA00022741"/>
    </source>
</evidence>
<dbReference type="GO" id="GO:0005524">
    <property type="term" value="F:ATP binding"/>
    <property type="evidence" value="ECO:0007669"/>
    <property type="project" value="UniProtKB-KW"/>
</dbReference>
<evidence type="ECO:0000256" key="3">
    <source>
        <dbReference type="ARBA" id="ARBA00061607"/>
    </source>
</evidence>
<dbReference type="SUPFAM" id="SSF52540">
    <property type="entry name" value="P-loop containing nucleoside triphosphate hydrolases"/>
    <property type="match status" value="1"/>
</dbReference>
<sequence>MTNKEYISKLKENISQVIIGKNEVVELVLNSLINNGHILLESVPGTGKTMLAKSFAKSISGSFKRIQFTPDVLPSDVTGIQFFNPKEQEFQLRPGPVMTNILLADEINRATPRTQSSLLEVMEERQVTIDGETLKLPSPFIVIATQNPIESQQGTFPLPEAQMDRFFVQIDLGYPSFAEEKQIMQTYRQNNPIEELGEVLSKEDIEYMQREVQQVKLSDDVEDYLLRVIHATREHSDVEIGASPRGTLALMKAAQGRAYLDGRLYVTPEDIKYMAPFVIAHRLVLTMEGSLKKTNRQIIQELLSSVSVPVEAGAVN</sequence>
<dbReference type="GO" id="GO:0016887">
    <property type="term" value="F:ATP hydrolysis activity"/>
    <property type="evidence" value="ECO:0007669"/>
    <property type="project" value="InterPro"/>
</dbReference>
<dbReference type="AlphaFoldDB" id="A0AAW5E1K2"/>
<dbReference type="InterPro" id="IPR011703">
    <property type="entry name" value="ATPase_AAA-3"/>
</dbReference>
<keyword evidence="2" id="KW-0067">ATP-binding</keyword>
<feature type="domain" description="AAA+ ATPase" evidence="4">
    <location>
        <begin position="34"/>
        <end position="176"/>
    </location>
</feature>
<dbReference type="InterPro" id="IPR027417">
    <property type="entry name" value="P-loop_NTPase"/>
</dbReference>
<comment type="caution">
    <text evidence="5">The sequence shown here is derived from an EMBL/GenBank/DDBJ whole genome shotgun (WGS) entry which is preliminary data.</text>
</comment>
<dbReference type="Gene3D" id="3.40.50.300">
    <property type="entry name" value="P-loop containing nucleotide triphosphate hydrolases"/>
    <property type="match status" value="1"/>
</dbReference>
<dbReference type="Pfam" id="PF17863">
    <property type="entry name" value="AAA_lid_2"/>
    <property type="match status" value="1"/>
</dbReference>
<evidence type="ECO:0000313" key="6">
    <source>
        <dbReference type="Proteomes" id="UP001431131"/>
    </source>
</evidence>
<gene>
    <name evidence="5" type="ORF">MJG50_01475</name>
</gene>
<dbReference type="PANTHER" id="PTHR42759">
    <property type="entry name" value="MOXR FAMILY PROTEIN"/>
    <property type="match status" value="1"/>
</dbReference>
<dbReference type="PANTHER" id="PTHR42759:SF5">
    <property type="entry name" value="METHANOL DEHYDROGENASE REGULATOR"/>
    <property type="match status" value="1"/>
</dbReference>
<dbReference type="InterPro" id="IPR003593">
    <property type="entry name" value="AAA+_ATPase"/>
</dbReference>
<keyword evidence="6" id="KW-1185">Reference proteome</keyword>
<comment type="similarity">
    <text evidence="3">Belongs to the MoxR family.</text>
</comment>
<dbReference type="InterPro" id="IPR050764">
    <property type="entry name" value="CbbQ/NirQ/NorQ/GpvN"/>
</dbReference>
<dbReference type="Proteomes" id="UP001431131">
    <property type="component" value="Unassembled WGS sequence"/>
</dbReference>
<dbReference type="EMBL" id="JAKTTI010000001">
    <property type="protein sequence ID" value="MCH1623982.1"/>
    <property type="molecule type" value="Genomic_DNA"/>
</dbReference>
<name>A0AAW5E1K2_9BACI</name>
<dbReference type="PIRSF" id="PIRSF002849">
    <property type="entry name" value="AAA_ATPase_chaperone_MoxR_prd"/>
    <property type="match status" value="1"/>
</dbReference>
<protein>
    <submittedName>
        <fullName evidence="5">MoxR family ATPase</fullName>
    </submittedName>
</protein>
<accession>A0AAW5E1K2</accession>
<evidence type="ECO:0000259" key="4">
    <source>
        <dbReference type="SMART" id="SM00382"/>
    </source>
</evidence>
<keyword evidence="1" id="KW-0547">Nucleotide-binding</keyword>
<evidence type="ECO:0000256" key="2">
    <source>
        <dbReference type="ARBA" id="ARBA00022840"/>
    </source>
</evidence>